<sequence>MSISRIAVRYATPLLELAEERKVTDAVKEDMASFSTLCESSHDFLLMLKSPIIQNLQKSEILKKIFDGKVNELTATFLDIVTKKNRAKFLPEIAKAFISLYNKKMGYQEAQVTTAVALDAELKAAFEKLVTEITGKKPLLTEKVNPELVGGYTLQLGDQQIDESVRGQLRDLQLKFQKETI</sequence>
<evidence type="ECO:0000256" key="5">
    <source>
        <dbReference type="ARBA" id="ARBA00023136"/>
    </source>
</evidence>
<proteinExistence type="inferred from homology"/>
<keyword evidence="9" id="KW-1185">Reference proteome</keyword>
<reference evidence="8 9" key="1">
    <citation type="submission" date="2018-07" db="EMBL/GenBank/DDBJ databases">
        <title>Genomic Encyclopedia of Type Strains, Phase IV (KMG-IV): sequencing the most valuable type-strain genomes for metagenomic binning, comparative biology and taxonomic classification.</title>
        <authorList>
            <person name="Goeker M."/>
        </authorList>
    </citation>
    <scope>NUCLEOTIDE SEQUENCE [LARGE SCALE GENOMIC DNA]</scope>
    <source>
        <strain evidence="8 9">DSM 4134</strain>
    </source>
</reference>
<comment type="function">
    <text evidence="7">This protein is part of the stalk that links CF(0) to CF(1). It either transmits conformational changes from CF(0) to CF(1) or is implicated in proton conduction.</text>
</comment>
<comment type="caution">
    <text evidence="8">The sequence shown here is derived from an EMBL/GenBank/DDBJ whole genome shotgun (WGS) entry which is preliminary data.</text>
</comment>
<dbReference type="GO" id="GO:0045259">
    <property type="term" value="C:proton-transporting ATP synthase complex"/>
    <property type="evidence" value="ECO:0007669"/>
    <property type="project" value="UniProtKB-KW"/>
</dbReference>
<comment type="similarity">
    <text evidence="7">Belongs to the ATPase delta chain family.</text>
</comment>
<dbReference type="InterPro" id="IPR026015">
    <property type="entry name" value="ATP_synth_OSCP/delta_N_sf"/>
</dbReference>
<evidence type="ECO:0000256" key="2">
    <source>
        <dbReference type="ARBA" id="ARBA00022448"/>
    </source>
</evidence>
<keyword evidence="7" id="KW-1003">Cell membrane</keyword>
<keyword evidence="3 7" id="KW-0375">Hydrogen ion transport</keyword>
<dbReference type="Pfam" id="PF00213">
    <property type="entry name" value="OSCP"/>
    <property type="match status" value="1"/>
</dbReference>
<dbReference type="HAMAP" id="MF_01416">
    <property type="entry name" value="ATP_synth_delta_bact"/>
    <property type="match status" value="1"/>
</dbReference>
<keyword evidence="5 7" id="KW-0472">Membrane</keyword>
<comment type="subcellular location">
    <subcellularLocation>
        <location evidence="7">Cell membrane</location>
        <topology evidence="7">Peripheral membrane protein</topology>
    </subcellularLocation>
    <subcellularLocation>
        <location evidence="1">Membrane</location>
    </subcellularLocation>
</comment>
<dbReference type="EMBL" id="QREG01000005">
    <property type="protein sequence ID" value="REE00508.1"/>
    <property type="molecule type" value="Genomic_DNA"/>
</dbReference>
<evidence type="ECO:0000256" key="3">
    <source>
        <dbReference type="ARBA" id="ARBA00022781"/>
    </source>
</evidence>
<keyword evidence="2 7" id="KW-0813">Transport</keyword>
<gene>
    <name evidence="7" type="primary">atpH</name>
    <name evidence="8" type="ORF">C7460_105131</name>
</gene>
<evidence type="ECO:0000256" key="6">
    <source>
        <dbReference type="ARBA" id="ARBA00023310"/>
    </source>
</evidence>
<dbReference type="PANTHER" id="PTHR11910">
    <property type="entry name" value="ATP SYNTHASE DELTA CHAIN"/>
    <property type="match status" value="1"/>
</dbReference>
<evidence type="ECO:0000256" key="4">
    <source>
        <dbReference type="ARBA" id="ARBA00023065"/>
    </source>
</evidence>
<dbReference type="PRINTS" id="PR00125">
    <property type="entry name" value="ATPASEDELTA"/>
</dbReference>
<dbReference type="SUPFAM" id="SSF47928">
    <property type="entry name" value="N-terminal domain of the delta subunit of the F1F0-ATP synthase"/>
    <property type="match status" value="1"/>
</dbReference>
<protein>
    <recommendedName>
        <fullName evidence="7">ATP synthase subunit delta</fullName>
    </recommendedName>
    <alternativeName>
        <fullName evidence="7">ATP synthase F(1) sector subunit delta</fullName>
    </alternativeName>
    <alternativeName>
        <fullName evidence="7">F-type ATPase subunit delta</fullName>
        <shortName evidence="7">F-ATPase subunit delta</shortName>
    </alternativeName>
</protein>
<dbReference type="Proteomes" id="UP000256779">
    <property type="component" value="Unassembled WGS sequence"/>
</dbReference>
<dbReference type="Gene3D" id="1.10.520.20">
    <property type="entry name" value="N-terminal domain of the delta subunit of the F1F0-ATP synthase"/>
    <property type="match status" value="1"/>
</dbReference>
<organism evidence="8 9">
    <name type="scientific">Marinoscillum furvescens DSM 4134</name>
    <dbReference type="NCBI Taxonomy" id="1122208"/>
    <lineage>
        <taxon>Bacteria</taxon>
        <taxon>Pseudomonadati</taxon>
        <taxon>Bacteroidota</taxon>
        <taxon>Cytophagia</taxon>
        <taxon>Cytophagales</taxon>
        <taxon>Reichenbachiellaceae</taxon>
        <taxon>Marinoscillum</taxon>
    </lineage>
</organism>
<dbReference type="InterPro" id="IPR000711">
    <property type="entry name" value="ATPase_OSCP/dsu"/>
</dbReference>
<keyword evidence="6 7" id="KW-0066">ATP synthesis</keyword>
<accession>A0A3D9L6A4</accession>
<dbReference type="GO" id="GO:0005886">
    <property type="term" value="C:plasma membrane"/>
    <property type="evidence" value="ECO:0007669"/>
    <property type="project" value="UniProtKB-SubCell"/>
</dbReference>
<name>A0A3D9L6A4_MARFU</name>
<keyword evidence="4 7" id="KW-0406">Ion transport</keyword>
<evidence type="ECO:0000313" key="9">
    <source>
        <dbReference type="Proteomes" id="UP000256779"/>
    </source>
</evidence>
<dbReference type="NCBIfam" id="TIGR01145">
    <property type="entry name" value="ATP_synt_delta"/>
    <property type="match status" value="1"/>
</dbReference>
<comment type="function">
    <text evidence="7">F(1)F(0) ATP synthase produces ATP from ADP in the presence of a proton or sodium gradient. F-type ATPases consist of two structural domains, F(1) containing the extramembraneous catalytic core and F(0) containing the membrane proton channel, linked together by a central stalk and a peripheral stalk. During catalysis, ATP synthesis in the catalytic domain of F(1) is coupled via a rotary mechanism of the central stalk subunits to proton translocation.</text>
</comment>
<dbReference type="AlphaFoldDB" id="A0A3D9L6A4"/>
<evidence type="ECO:0000313" key="8">
    <source>
        <dbReference type="EMBL" id="REE00508.1"/>
    </source>
</evidence>
<evidence type="ECO:0000256" key="7">
    <source>
        <dbReference type="HAMAP-Rule" id="MF_01416"/>
    </source>
</evidence>
<dbReference type="OrthoDB" id="9802471at2"/>
<evidence type="ECO:0000256" key="1">
    <source>
        <dbReference type="ARBA" id="ARBA00004370"/>
    </source>
</evidence>
<keyword evidence="7" id="KW-0139">CF(1)</keyword>
<dbReference type="RefSeq" id="WP_115867506.1">
    <property type="nucleotide sequence ID" value="NZ_QREG01000005.1"/>
</dbReference>
<dbReference type="GO" id="GO:0046933">
    <property type="term" value="F:proton-transporting ATP synthase activity, rotational mechanism"/>
    <property type="evidence" value="ECO:0007669"/>
    <property type="project" value="UniProtKB-UniRule"/>
</dbReference>